<evidence type="ECO:0000313" key="2">
    <source>
        <dbReference type="EMBL" id="CAH2049753.1"/>
    </source>
</evidence>
<accession>A0AAU9RSG3</accession>
<dbReference type="Proteomes" id="UP000836841">
    <property type="component" value="Unassembled WGS sequence"/>
</dbReference>
<dbReference type="AlphaFoldDB" id="A0AAU9RSG3"/>
<feature type="region of interest" description="Disordered" evidence="1">
    <location>
        <begin position="52"/>
        <end position="75"/>
    </location>
</feature>
<gene>
    <name evidence="2" type="ORF">TAV2_LOCUS8403</name>
</gene>
<reference evidence="2 3" key="1">
    <citation type="submission" date="2022-03" db="EMBL/GenBank/DDBJ databases">
        <authorList>
            <person name="Nunn A."/>
            <person name="Chopra R."/>
            <person name="Nunn A."/>
            <person name="Contreras Garrido A."/>
        </authorList>
    </citation>
    <scope>NUCLEOTIDE SEQUENCE [LARGE SCALE GENOMIC DNA]</scope>
</reference>
<evidence type="ECO:0000256" key="1">
    <source>
        <dbReference type="SAM" id="MobiDB-lite"/>
    </source>
</evidence>
<organism evidence="2 3">
    <name type="scientific">Thlaspi arvense</name>
    <name type="common">Field penny-cress</name>
    <dbReference type="NCBI Taxonomy" id="13288"/>
    <lineage>
        <taxon>Eukaryota</taxon>
        <taxon>Viridiplantae</taxon>
        <taxon>Streptophyta</taxon>
        <taxon>Embryophyta</taxon>
        <taxon>Tracheophyta</taxon>
        <taxon>Spermatophyta</taxon>
        <taxon>Magnoliopsida</taxon>
        <taxon>eudicotyledons</taxon>
        <taxon>Gunneridae</taxon>
        <taxon>Pentapetalae</taxon>
        <taxon>rosids</taxon>
        <taxon>malvids</taxon>
        <taxon>Brassicales</taxon>
        <taxon>Brassicaceae</taxon>
        <taxon>Thlaspideae</taxon>
        <taxon>Thlaspi</taxon>
    </lineage>
</organism>
<comment type="caution">
    <text evidence="2">The sequence shown here is derived from an EMBL/GenBank/DDBJ whole genome shotgun (WGS) entry which is preliminary data.</text>
</comment>
<name>A0AAU9RSG3_THLAR</name>
<proteinExistence type="predicted"/>
<sequence>MVTGSSRIIKEKTIHVLNKNEHALDMAAPVHDHLGDVDGSICDNMSVKKRTKCSASRGQTLQGGNGGGRGYEEDA</sequence>
<dbReference type="EMBL" id="CAJVSB020000338">
    <property type="protein sequence ID" value="CAH2049753.1"/>
    <property type="molecule type" value="Genomic_DNA"/>
</dbReference>
<protein>
    <submittedName>
        <fullName evidence="2">Uncharacterized protein</fullName>
    </submittedName>
</protein>
<evidence type="ECO:0000313" key="3">
    <source>
        <dbReference type="Proteomes" id="UP000836841"/>
    </source>
</evidence>
<keyword evidence="3" id="KW-1185">Reference proteome</keyword>